<accession>A0A1T4NA39</accession>
<name>A0A1T4NA39_9BACT</name>
<evidence type="ECO:0000313" key="1">
    <source>
        <dbReference type="EMBL" id="SJZ76101.1"/>
    </source>
</evidence>
<dbReference type="OrthoDB" id="9787207at2"/>
<organism evidence="1 2">
    <name type="scientific">Chitinophaga eiseniae</name>
    <dbReference type="NCBI Taxonomy" id="634771"/>
    <lineage>
        <taxon>Bacteria</taxon>
        <taxon>Pseudomonadati</taxon>
        <taxon>Bacteroidota</taxon>
        <taxon>Chitinophagia</taxon>
        <taxon>Chitinophagales</taxon>
        <taxon>Chitinophagaceae</taxon>
        <taxon>Chitinophaga</taxon>
    </lineage>
</organism>
<dbReference type="STRING" id="634771.SAMN04488128_1011503"/>
<evidence type="ECO:0008006" key="3">
    <source>
        <dbReference type="Google" id="ProtNLM"/>
    </source>
</evidence>
<protein>
    <recommendedName>
        <fullName evidence="3">Winged helix-turn-helix domain-containing protein</fullName>
    </recommendedName>
</protein>
<proteinExistence type="predicted"/>
<dbReference type="AlphaFoldDB" id="A0A1T4NA39"/>
<reference evidence="2" key="1">
    <citation type="submission" date="2017-02" db="EMBL/GenBank/DDBJ databases">
        <authorList>
            <person name="Varghese N."/>
            <person name="Submissions S."/>
        </authorList>
    </citation>
    <scope>NUCLEOTIDE SEQUENCE [LARGE SCALE GENOMIC DNA]</scope>
    <source>
        <strain evidence="2">DSM 22224</strain>
    </source>
</reference>
<dbReference type="PANTHER" id="PTHR30528:SF0">
    <property type="entry name" value="CYTOPLASMIC PROTEIN"/>
    <property type="match status" value="1"/>
</dbReference>
<dbReference type="Proteomes" id="UP000190367">
    <property type="component" value="Unassembled WGS sequence"/>
</dbReference>
<keyword evidence="2" id="KW-1185">Reference proteome</keyword>
<dbReference type="RefSeq" id="WP_078668102.1">
    <property type="nucleotide sequence ID" value="NZ_FUWZ01000001.1"/>
</dbReference>
<dbReference type="InterPro" id="IPR009351">
    <property type="entry name" value="AlkZ-like"/>
</dbReference>
<dbReference type="Pfam" id="PF06224">
    <property type="entry name" value="AlkZ-like"/>
    <property type="match status" value="1"/>
</dbReference>
<gene>
    <name evidence="1" type="ORF">SAMN04488128_1011503</name>
</gene>
<dbReference type="PANTHER" id="PTHR30528">
    <property type="entry name" value="CYTOPLASMIC PROTEIN"/>
    <property type="match status" value="1"/>
</dbReference>
<evidence type="ECO:0000313" key="2">
    <source>
        <dbReference type="Proteomes" id="UP000190367"/>
    </source>
</evidence>
<dbReference type="EMBL" id="FUWZ01000001">
    <property type="protein sequence ID" value="SJZ76101.1"/>
    <property type="molecule type" value="Genomic_DNA"/>
</dbReference>
<sequence>MTKQHTLTSSDAKKIILHAAGLAQPAQFGKGIEAVYKLIDHFGFIQIDTNYVVERAHHHAIASRVPDYKPEWIDELQADGRIFEFFTYGTGYIPMHEYRFSLPVKEGFLSRRKPLTQPEVNLMRKVLDRIGREGPLMVKDFENDRPVASTGWWDWRPAKLALERLFLDGSLMCTRQENFHKVYDLPINLLPGDIDTTPPSPEEFARHVIRRSLQSLGIAYVKDISWRAHYAKDNLVKTVLEKMVEEGEVCSVRVDGLNTAPLYMLPVYKKKKINLSGDAFILSPFDTLNVLRHRLKDFFDFDYQIECFVPQAKRKYGYFSLPVLIGDTFVARMDSKADRKRRTLTIHNLHFEPVSFTRPMTDKLIEAISAFARFNQCREVVITKSNNKQLLKAIREGISI</sequence>